<evidence type="ECO:0000313" key="1">
    <source>
        <dbReference type="EMBL" id="GFP84721.1"/>
    </source>
</evidence>
<keyword evidence="1" id="KW-0503">Monooxygenase</keyword>
<protein>
    <submittedName>
        <fullName evidence="1">Flavin-containing monooxygenase FMO GS-OX4</fullName>
    </submittedName>
</protein>
<dbReference type="Proteomes" id="UP000653305">
    <property type="component" value="Unassembled WGS sequence"/>
</dbReference>
<sequence length="83" mass="9653">MEGHQVVVYEKSDQLGRTWVTILKSSPINWASTRIEKSYIAAYTIHFVPISPFNLWAFQTIRLLLQNTVIRGFFSVTRRCSSF</sequence>
<name>A0A830BRU2_9LAMI</name>
<comment type="caution">
    <text evidence="1">The sequence shown here is derived from an EMBL/GenBank/DDBJ whole genome shotgun (WGS) entry which is preliminary data.</text>
</comment>
<dbReference type="GO" id="GO:0004497">
    <property type="term" value="F:monooxygenase activity"/>
    <property type="evidence" value="ECO:0007669"/>
    <property type="project" value="UniProtKB-KW"/>
</dbReference>
<organism evidence="1 2">
    <name type="scientific">Phtheirospermum japonicum</name>
    <dbReference type="NCBI Taxonomy" id="374723"/>
    <lineage>
        <taxon>Eukaryota</taxon>
        <taxon>Viridiplantae</taxon>
        <taxon>Streptophyta</taxon>
        <taxon>Embryophyta</taxon>
        <taxon>Tracheophyta</taxon>
        <taxon>Spermatophyta</taxon>
        <taxon>Magnoliopsida</taxon>
        <taxon>eudicotyledons</taxon>
        <taxon>Gunneridae</taxon>
        <taxon>Pentapetalae</taxon>
        <taxon>asterids</taxon>
        <taxon>lamiids</taxon>
        <taxon>Lamiales</taxon>
        <taxon>Orobanchaceae</taxon>
        <taxon>Orobanchaceae incertae sedis</taxon>
        <taxon>Phtheirospermum</taxon>
    </lineage>
</organism>
<gene>
    <name evidence="1" type="ORF">PHJA_000616000</name>
</gene>
<reference evidence="1" key="1">
    <citation type="submission" date="2020-07" db="EMBL/GenBank/DDBJ databases">
        <title>Ethylene signaling mediates host invasion by parasitic plants.</title>
        <authorList>
            <person name="Yoshida S."/>
        </authorList>
    </citation>
    <scope>NUCLEOTIDE SEQUENCE</scope>
    <source>
        <strain evidence="1">Okayama</strain>
    </source>
</reference>
<dbReference type="EMBL" id="BMAC01000092">
    <property type="protein sequence ID" value="GFP84721.1"/>
    <property type="molecule type" value="Genomic_DNA"/>
</dbReference>
<proteinExistence type="predicted"/>
<keyword evidence="1" id="KW-0560">Oxidoreductase</keyword>
<accession>A0A830BRU2</accession>
<dbReference type="AlphaFoldDB" id="A0A830BRU2"/>
<keyword evidence="2" id="KW-1185">Reference proteome</keyword>
<evidence type="ECO:0000313" key="2">
    <source>
        <dbReference type="Proteomes" id="UP000653305"/>
    </source>
</evidence>